<dbReference type="InterPro" id="IPR021070">
    <property type="entry name" value="Killing_trait_RebB"/>
</dbReference>
<dbReference type="STRING" id="391625.PPSIR1_06501"/>
<dbReference type="eggNOG" id="ENOG5032CA3">
    <property type="taxonomic scope" value="Bacteria"/>
</dbReference>
<gene>
    <name evidence="1" type="ORF">PPSIR1_06501</name>
</gene>
<reference evidence="1 2" key="1">
    <citation type="submission" date="2007-06" db="EMBL/GenBank/DDBJ databases">
        <authorList>
            <person name="Shimkets L."/>
            <person name="Ferriera S."/>
            <person name="Johnson J."/>
            <person name="Kravitz S."/>
            <person name="Beeson K."/>
            <person name="Sutton G."/>
            <person name="Rogers Y.-H."/>
            <person name="Friedman R."/>
            <person name="Frazier M."/>
            <person name="Venter J.C."/>
        </authorList>
    </citation>
    <scope>NUCLEOTIDE SEQUENCE [LARGE SCALE GENOMIC DNA]</scope>
    <source>
        <strain evidence="1 2">SIR-1</strain>
    </source>
</reference>
<proteinExistence type="predicted"/>
<protein>
    <submittedName>
        <fullName evidence="1">Probable RebB like protein</fullName>
    </submittedName>
</protein>
<dbReference type="EMBL" id="ABCS01000127">
    <property type="protein sequence ID" value="EDM74517.1"/>
    <property type="molecule type" value="Genomic_DNA"/>
</dbReference>
<sequence>MALDQVTDSITQVNTSTLGVAPAQAMATLYQTASASAGLAMQNAVHAQSNQYALNNATAVQGVNLLMGSSTAAAAAAATKIDAGFAGILARLDSLMSVVSGQ</sequence>
<dbReference type="Proteomes" id="UP000005801">
    <property type="component" value="Unassembled WGS sequence"/>
</dbReference>
<comment type="caution">
    <text evidence="1">The sequence shown here is derived from an EMBL/GenBank/DDBJ whole genome shotgun (WGS) entry which is preliminary data.</text>
</comment>
<keyword evidence="2" id="KW-1185">Reference proteome</keyword>
<dbReference type="RefSeq" id="WP_006976346.1">
    <property type="nucleotide sequence ID" value="NZ_ABCS01000127.1"/>
</dbReference>
<dbReference type="AlphaFoldDB" id="A6GI10"/>
<dbReference type="Pfam" id="PF11747">
    <property type="entry name" value="RebB"/>
    <property type="match status" value="1"/>
</dbReference>
<evidence type="ECO:0000313" key="2">
    <source>
        <dbReference type="Proteomes" id="UP000005801"/>
    </source>
</evidence>
<organism evidence="1 2">
    <name type="scientific">Plesiocystis pacifica SIR-1</name>
    <dbReference type="NCBI Taxonomy" id="391625"/>
    <lineage>
        <taxon>Bacteria</taxon>
        <taxon>Pseudomonadati</taxon>
        <taxon>Myxococcota</taxon>
        <taxon>Polyangia</taxon>
        <taxon>Nannocystales</taxon>
        <taxon>Nannocystaceae</taxon>
        <taxon>Plesiocystis</taxon>
    </lineage>
</organism>
<evidence type="ECO:0000313" key="1">
    <source>
        <dbReference type="EMBL" id="EDM74517.1"/>
    </source>
</evidence>
<name>A6GI10_9BACT</name>
<dbReference type="OrthoDB" id="5524233at2"/>
<accession>A6GI10</accession>